<dbReference type="NCBIfam" id="TIGR03178">
    <property type="entry name" value="allantoinase"/>
    <property type="match status" value="1"/>
</dbReference>
<evidence type="ECO:0000259" key="11">
    <source>
        <dbReference type="Pfam" id="PF01979"/>
    </source>
</evidence>
<dbReference type="GO" id="GO:0050897">
    <property type="term" value="F:cobalt ion binding"/>
    <property type="evidence" value="ECO:0007669"/>
    <property type="project" value="InterPro"/>
</dbReference>
<evidence type="ECO:0000256" key="8">
    <source>
        <dbReference type="ARBA" id="ARBA00022723"/>
    </source>
</evidence>
<dbReference type="InterPro" id="IPR032466">
    <property type="entry name" value="Metal_Hydrolase"/>
</dbReference>
<evidence type="ECO:0000256" key="2">
    <source>
        <dbReference type="ARBA" id="ARBA00002368"/>
    </source>
</evidence>
<dbReference type="PANTHER" id="PTHR43668">
    <property type="entry name" value="ALLANTOINASE"/>
    <property type="match status" value="1"/>
</dbReference>
<evidence type="ECO:0000256" key="9">
    <source>
        <dbReference type="ARBA" id="ARBA00022801"/>
    </source>
</evidence>
<dbReference type="InterPro" id="IPR011059">
    <property type="entry name" value="Metal-dep_hydrolase_composite"/>
</dbReference>
<dbReference type="GO" id="GO:0005737">
    <property type="term" value="C:cytoplasm"/>
    <property type="evidence" value="ECO:0007669"/>
    <property type="project" value="TreeGrafter"/>
</dbReference>
<gene>
    <name evidence="12" type="ORF">BOO71_0002005</name>
</gene>
<dbReference type="InterPro" id="IPR050138">
    <property type="entry name" value="DHOase/Allantoinase_Hydrolase"/>
</dbReference>
<keyword evidence="9" id="KW-0378">Hydrolase</keyword>
<evidence type="ECO:0000256" key="7">
    <source>
        <dbReference type="ARBA" id="ARBA00012863"/>
    </source>
</evidence>
<dbReference type="SUPFAM" id="SSF51556">
    <property type="entry name" value="Metallo-dependent hydrolases"/>
    <property type="match status" value="1"/>
</dbReference>
<dbReference type="AlphaFoldDB" id="A0A1U7P3A9"/>
<evidence type="ECO:0000256" key="6">
    <source>
        <dbReference type="ARBA" id="ARBA00011881"/>
    </source>
</evidence>
<keyword evidence="8" id="KW-0479">Metal-binding</keyword>
<keyword evidence="13" id="KW-1185">Reference proteome</keyword>
<dbReference type="SUPFAM" id="SSF51338">
    <property type="entry name" value="Composite domain of metallo-dependent hydrolases"/>
    <property type="match status" value="1"/>
</dbReference>
<dbReference type="OrthoDB" id="6190564at2"/>
<dbReference type="Gene3D" id="2.30.40.10">
    <property type="entry name" value="Urease, subunit C, domain 1"/>
    <property type="match status" value="1"/>
</dbReference>
<reference evidence="12 13" key="1">
    <citation type="submission" date="2017-01" db="EMBL/GenBank/DDBJ databases">
        <title>Genome Analysis of Deinococcus marmoris KOPRI26562.</title>
        <authorList>
            <person name="Kim J.H."/>
            <person name="Oh H.-M."/>
        </authorList>
    </citation>
    <scope>NUCLEOTIDE SEQUENCE [LARGE SCALE GENOMIC DNA]</scope>
    <source>
        <strain evidence="12 13">KOPRI26562</strain>
    </source>
</reference>
<dbReference type="Gene3D" id="3.20.20.140">
    <property type="entry name" value="Metal-dependent hydrolases"/>
    <property type="match status" value="1"/>
</dbReference>
<comment type="similarity">
    <text evidence="5">Belongs to the metallo-dependent hydrolases superfamily. Allantoinase family.</text>
</comment>
<evidence type="ECO:0000313" key="12">
    <source>
        <dbReference type="EMBL" id="OLV19665.1"/>
    </source>
</evidence>
<evidence type="ECO:0000256" key="4">
    <source>
        <dbReference type="ARBA" id="ARBA00010286"/>
    </source>
</evidence>
<dbReference type="GO" id="GO:0008270">
    <property type="term" value="F:zinc ion binding"/>
    <property type="evidence" value="ECO:0007669"/>
    <property type="project" value="InterPro"/>
</dbReference>
<comment type="pathway">
    <text evidence="3">Nitrogen metabolism; (S)-allantoin degradation; allantoate from (S)-allantoin: step 1/1.</text>
</comment>
<evidence type="ECO:0000256" key="3">
    <source>
        <dbReference type="ARBA" id="ARBA00004968"/>
    </source>
</evidence>
<sequence length="450" mass="47175">MNDLCLTHARIVTPQGIVSGCLSVLDGKISHIGGKQPARQEVDAGGKLLLPGLVDLHVHFNEPGRTDWEGWAHGSAAAAAGGVTTVVEMPLNAVPATINAQALALKVAAAGASSCVDFGLWGGLVCDNRAELPELLDGGVLGLKAFMYETGDPSFPAAHDGILYSGMAQLAVRDLPLLVHAENSQIIHTLMADFQAAGRSDRQAWLDAHPPISEVEAVARVLLLARATGCRLHIVHVSLPQAAQLIVDAQNAGQNVTFEVCAHHLTLTETDFLELGAVAKCGPPLRSAADVDGLWELLLTGRINSLASDHSPCPSAMKPDGSIWDAWGGINGVQLTLPLLMTEAQQRGLSAEAAAQLVARYASHNPAHIAGLPGKGAIGVGLDADLVLFDPEAVWTLRAADLKSLHPWSPFLGREFTGKVERVWLRGQTLYGGGAVAGGMRGAWVRPAGV</sequence>
<evidence type="ECO:0000313" key="13">
    <source>
        <dbReference type="Proteomes" id="UP000186607"/>
    </source>
</evidence>
<protein>
    <recommendedName>
        <fullName evidence="7">allantoinase</fullName>
        <ecNumber evidence="7">3.5.2.5</ecNumber>
    </recommendedName>
</protein>
<evidence type="ECO:0000256" key="1">
    <source>
        <dbReference type="ARBA" id="ARBA00001947"/>
    </source>
</evidence>
<organism evidence="12 13">
    <name type="scientific">Deinococcus marmoris</name>
    <dbReference type="NCBI Taxonomy" id="249408"/>
    <lineage>
        <taxon>Bacteria</taxon>
        <taxon>Thermotogati</taxon>
        <taxon>Deinococcota</taxon>
        <taxon>Deinococci</taxon>
        <taxon>Deinococcales</taxon>
        <taxon>Deinococcaceae</taxon>
        <taxon>Deinococcus</taxon>
    </lineage>
</organism>
<comment type="caution">
    <text evidence="12">The sequence shown here is derived from an EMBL/GenBank/DDBJ whole genome shotgun (WGS) entry which is preliminary data.</text>
</comment>
<proteinExistence type="inferred from homology"/>
<accession>A0A1U7P3A9</accession>
<dbReference type="EC" id="3.5.2.5" evidence="7"/>
<comment type="similarity">
    <text evidence="4">Belongs to the metallo-dependent hydrolases superfamily. DHOase family. Class I DHOase subfamily.</text>
</comment>
<evidence type="ECO:0000256" key="10">
    <source>
        <dbReference type="ARBA" id="ARBA00022833"/>
    </source>
</evidence>
<dbReference type="InterPro" id="IPR006680">
    <property type="entry name" value="Amidohydro-rel"/>
</dbReference>
<dbReference type="PANTHER" id="PTHR43668:SF2">
    <property type="entry name" value="ALLANTOINASE"/>
    <property type="match status" value="1"/>
</dbReference>
<dbReference type="RefSeq" id="WP_075830573.1">
    <property type="nucleotide sequence ID" value="NZ_MSTI01000024.1"/>
</dbReference>
<dbReference type="STRING" id="249408.BOO71_0002005"/>
<dbReference type="Proteomes" id="UP000186607">
    <property type="component" value="Unassembled WGS sequence"/>
</dbReference>
<dbReference type="InterPro" id="IPR017593">
    <property type="entry name" value="Allantoinase"/>
</dbReference>
<comment type="function">
    <text evidence="2">Catalyzes the reversible cyclization of carbamoyl aspartate to dihydroorotate.</text>
</comment>
<dbReference type="GO" id="GO:0006145">
    <property type="term" value="P:purine nucleobase catabolic process"/>
    <property type="evidence" value="ECO:0007669"/>
    <property type="project" value="TreeGrafter"/>
</dbReference>
<dbReference type="InterPro" id="IPR002195">
    <property type="entry name" value="Dihydroorotase_CS"/>
</dbReference>
<dbReference type="GO" id="GO:0000256">
    <property type="term" value="P:allantoin catabolic process"/>
    <property type="evidence" value="ECO:0007669"/>
    <property type="project" value="InterPro"/>
</dbReference>
<evidence type="ECO:0000256" key="5">
    <source>
        <dbReference type="ARBA" id="ARBA00010368"/>
    </source>
</evidence>
<name>A0A1U7P3A9_9DEIO</name>
<dbReference type="EMBL" id="MSTI01000024">
    <property type="protein sequence ID" value="OLV19665.1"/>
    <property type="molecule type" value="Genomic_DNA"/>
</dbReference>
<keyword evidence="10" id="KW-0862">Zinc</keyword>
<comment type="cofactor">
    <cofactor evidence="1">
        <name>Zn(2+)</name>
        <dbReference type="ChEBI" id="CHEBI:29105"/>
    </cofactor>
</comment>
<feature type="domain" description="Amidohydrolase-related" evidence="11">
    <location>
        <begin position="49"/>
        <end position="429"/>
    </location>
</feature>
<dbReference type="Pfam" id="PF01979">
    <property type="entry name" value="Amidohydro_1"/>
    <property type="match status" value="1"/>
</dbReference>
<dbReference type="GO" id="GO:0004038">
    <property type="term" value="F:allantoinase activity"/>
    <property type="evidence" value="ECO:0007669"/>
    <property type="project" value="UniProtKB-EC"/>
</dbReference>
<comment type="subunit">
    <text evidence="6">Homotetramer.</text>
</comment>
<dbReference type="PROSITE" id="PS00482">
    <property type="entry name" value="DIHYDROOROTASE_1"/>
    <property type="match status" value="1"/>
</dbReference>